<dbReference type="PANTHER" id="PTHR14247">
    <property type="entry name" value="BREAST CANCER ANTI-ESTROGEN RESISTANCE PROTEIN 3 HOMOLOG-LIKE PROTEIN"/>
    <property type="match status" value="1"/>
</dbReference>
<dbReference type="Gene3D" id="1.10.840.10">
    <property type="entry name" value="Ras guanine-nucleotide exchange factors catalytic domain"/>
    <property type="match status" value="1"/>
</dbReference>
<dbReference type="InterPro" id="IPR023578">
    <property type="entry name" value="Ras_GEF_dom_sf"/>
</dbReference>
<dbReference type="AlphaFoldDB" id="A0A7R8GZQ1"/>
<organism evidence="2 3">
    <name type="scientific">Lepeophtheirus salmonis</name>
    <name type="common">Salmon louse</name>
    <name type="synonym">Caligus salmonis</name>
    <dbReference type="NCBI Taxonomy" id="72036"/>
    <lineage>
        <taxon>Eukaryota</taxon>
        <taxon>Metazoa</taxon>
        <taxon>Ecdysozoa</taxon>
        <taxon>Arthropoda</taxon>
        <taxon>Crustacea</taxon>
        <taxon>Multicrustacea</taxon>
        <taxon>Hexanauplia</taxon>
        <taxon>Copepoda</taxon>
        <taxon>Siphonostomatoida</taxon>
        <taxon>Caligidae</taxon>
        <taxon>Lepeophtheirus</taxon>
    </lineage>
</organism>
<dbReference type="InterPro" id="IPR051853">
    <property type="entry name" value="SH2-Ras-GEF_adapter"/>
</dbReference>
<feature type="region of interest" description="Disordered" evidence="1">
    <location>
        <begin position="1"/>
        <end position="25"/>
    </location>
</feature>
<dbReference type="SUPFAM" id="SSF48366">
    <property type="entry name" value="Ras GEF"/>
    <property type="match status" value="1"/>
</dbReference>
<feature type="compositionally biased region" description="Polar residues" evidence="1">
    <location>
        <begin position="48"/>
        <end position="61"/>
    </location>
</feature>
<reference evidence="2" key="1">
    <citation type="submission" date="2021-02" db="EMBL/GenBank/DDBJ databases">
        <authorList>
            <person name="Bekaert M."/>
        </authorList>
    </citation>
    <scope>NUCLEOTIDE SEQUENCE</scope>
    <source>
        <strain evidence="2">IoA-00</strain>
    </source>
</reference>
<dbReference type="GO" id="GO:0005085">
    <property type="term" value="F:guanyl-nucleotide exchange factor activity"/>
    <property type="evidence" value="ECO:0007669"/>
    <property type="project" value="InterPro"/>
</dbReference>
<dbReference type="PANTHER" id="PTHR14247:SF8">
    <property type="entry name" value="RAS-GEF DOMAIN-CONTAINING PROTEIN"/>
    <property type="match status" value="1"/>
</dbReference>
<sequence length="415" mass="46230">MTHFHGRVHSLISTSTQSAATSSTSTWLNKLDFEKKKPLSKAEVAENSELSSTTDDNTSLLEHQELTPLLSSSTNEENEEHEANSPLPEDPFPLGLNTDVNDGSEDNKGISIGGDPLSFEAFAKCILILNFISRSARRKTSLSASNEPVTAPVEEKECALRASSFSIEEIPMTPISLSSAFNPSEFRTLYLPKEGNKPLDPTAINAVQRTLLDTESDVLAYHLTKLDMDLLSITLNREYGLPGIKSGLHLLTLVEGKQLREDLMERCLCLKYFILTTILTATSKEQSVALMAKWISIASELSNNLLRGITSIWRKLNENYPEDSSCLEHELKSKLKILNEGKFEEIESSESSFIVIPHIIPFLSGCKDLRGLKTFRNLFNEIFKFSKGVPIPEPFPLFNSHIAYAQEMFLREVSG</sequence>
<name>A0A7R8GZQ1_LEPSM</name>
<dbReference type="InterPro" id="IPR036964">
    <property type="entry name" value="RASGEF_cat_dom_sf"/>
</dbReference>
<proteinExistence type="predicted"/>
<keyword evidence="3" id="KW-1185">Reference proteome</keyword>
<dbReference type="Proteomes" id="UP000675881">
    <property type="component" value="Chromosome 1"/>
</dbReference>
<evidence type="ECO:0000313" key="2">
    <source>
        <dbReference type="EMBL" id="CAF2768536.1"/>
    </source>
</evidence>
<dbReference type="GO" id="GO:0007264">
    <property type="term" value="P:small GTPase-mediated signal transduction"/>
    <property type="evidence" value="ECO:0007669"/>
    <property type="project" value="InterPro"/>
</dbReference>
<protein>
    <submittedName>
        <fullName evidence="2">(salmon louse) hypothetical protein</fullName>
    </submittedName>
</protein>
<accession>A0A7R8GZQ1</accession>
<feature type="region of interest" description="Disordered" evidence="1">
    <location>
        <begin position="38"/>
        <end position="109"/>
    </location>
</feature>
<dbReference type="OrthoDB" id="2412973at2759"/>
<feature type="compositionally biased region" description="Low complexity" evidence="1">
    <location>
        <begin position="13"/>
        <end position="25"/>
    </location>
</feature>
<gene>
    <name evidence="2" type="ORF">LSAA_431</name>
</gene>
<dbReference type="EMBL" id="HG994580">
    <property type="protein sequence ID" value="CAF2768536.1"/>
    <property type="molecule type" value="Genomic_DNA"/>
</dbReference>
<evidence type="ECO:0000256" key="1">
    <source>
        <dbReference type="SAM" id="MobiDB-lite"/>
    </source>
</evidence>
<evidence type="ECO:0000313" key="3">
    <source>
        <dbReference type="Proteomes" id="UP000675881"/>
    </source>
</evidence>